<proteinExistence type="predicted"/>
<dbReference type="PANTHER" id="PTHR38791">
    <property type="entry name" value="ZN(II)2CYS6 TRANSCRIPTION FACTOR (EUROFUNG)-RELATED-RELATED"/>
    <property type="match status" value="1"/>
</dbReference>
<evidence type="ECO:0000256" key="1">
    <source>
        <dbReference type="SAM" id="MobiDB-lite"/>
    </source>
</evidence>
<accession>A0A0D2DZG0</accession>
<feature type="transmembrane region" description="Helical" evidence="2">
    <location>
        <begin position="6"/>
        <end position="25"/>
    </location>
</feature>
<dbReference type="HOGENOM" id="CLU_415617_0_0_1"/>
<dbReference type="Pfam" id="PF11951">
    <property type="entry name" value="Fungal_trans_2"/>
    <property type="match status" value="1"/>
</dbReference>
<feature type="transmembrane region" description="Helical" evidence="2">
    <location>
        <begin position="179"/>
        <end position="201"/>
    </location>
</feature>
<dbReference type="InterPro" id="IPR056119">
    <property type="entry name" value="DUF7702"/>
</dbReference>
<dbReference type="STRING" id="215243.A0A0D2DZG0"/>
<feature type="transmembrane region" description="Helical" evidence="2">
    <location>
        <begin position="62"/>
        <end position="82"/>
    </location>
</feature>
<feature type="region of interest" description="Disordered" evidence="1">
    <location>
        <begin position="223"/>
        <end position="242"/>
    </location>
</feature>
<evidence type="ECO:0000256" key="2">
    <source>
        <dbReference type="SAM" id="Phobius"/>
    </source>
</evidence>
<dbReference type="Pfam" id="PF24800">
    <property type="entry name" value="DUF7702"/>
    <property type="match status" value="1"/>
</dbReference>
<feature type="transmembrane region" description="Helical" evidence="2">
    <location>
        <begin position="37"/>
        <end position="56"/>
    </location>
</feature>
<name>A0A0D2DZG0_9EURO</name>
<protein>
    <recommendedName>
        <fullName evidence="3">DUF7702 domain-containing protein</fullName>
    </recommendedName>
</protein>
<dbReference type="AlphaFoldDB" id="A0A0D2DZG0"/>
<dbReference type="EMBL" id="KN847337">
    <property type="protein sequence ID" value="KIW40944.1"/>
    <property type="molecule type" value="Genomic_DNA"/>
</dbReference>
<reference evidence="4 5" key="1">
    <citation type="submission" date="2015-01" db="EMBL/GenBank/DDBJ databases">
        <title>The Genome Sequence of Exophiala oligosperma CBS72588.</title>
        <authorList>
            <consortium name="The Broad Institute Genomics Platform"/>
            <person name="Cuomo C."/>
            <person name="de Hoog S."/>
            <person name="Gorbushina A."/>
            <person name="Stielow B."/>
            <person name="Teixiera M."/>
            <person name="Abouelleil A."/>
            <person name="Chapman S.B."/>
            <person name="Priest M."/>
            <person name="Young S.K."/>
            <person name="Wortman J."/>
            <person name="Nusbaum C."/>
            <person name="Birren B."/>
        </authorList>
    </citation>
    <scope>NUCLEOTIDE SEQUENCE [LARGE SCALE GENOMIC DNA]</scope>
    <source>
        <strain evidence="4 5">CBS 72588</strain>
    </source>
</reference>
<organism evidence="4 5">
    <name type="scientific">Exophiala oligosperma</name>
    <dbReference type="NCBI Taxonomy" id="215243"/>
    <lineage>
        <taxon>Eukaryota</taxon>
        <taxon>Fungi</taxon>
        <taxon>Dikarya</taxon>
        <taxon>Ascomycota</taxon>
        <taxon>Pezizomycotina</taxon>
        <taxon>Eurotiomycetes</taxon>
        <taxon>Chaetothyriomycetidae</taxon>
        <taxon>Chaetothyriales</taxon>
        <taxon>Herpotrichiellaceae</taxon>
        <taxon>Exophiala</taxon>
    </lineage>
</organism>
<dbReference type="GeneID" id="27358622"/>
<dbReference type="OrthoDB" id="2560628at2759"/>
<keyword evidence="2" id="KW-0812">Transmembrane</keyword>
<dbReference type="InterPro" id="IPR021858">
    <property type="entry name" value="Fun_TF"/>
</dbReference>
<keyword evidence="5" id="KW-1185">Reference proteome</keyword>
<feature type="domain" description="DUF7702" evidence="3">
    <location>
        <begin position="4"/>
        <end position="197"/>
    </location>
</feature>
<dbReference type="Proteomes" id="UP000053342">
    <property type="component" value="Unassembled WGS sequence"/>
</dbReference>
<evidence type="ECO:0000259" key="3">
    <source>
        <dbReference type="Pfam" id="PF24800"/>
    </source>
</evidence>
<dbReference type="InterPro" id="IPR053175">
    <property type="entry name" value="DHMBA_Reg_Transcription_Factor"/>
</dbReference>
<feature type="compositionally biased region" description="Basic and acidic residues" evidence="1">
    <location>
        <begin position="228"/>
        <end position="240"/>
    </location>
</feature>
<dbReference type="VEuPathDB" id="FungiDB:PV06_06548"/>
<evidence type="ECO:0000313" key="5">
    <source>
        <dbReference type="Proteomes" id="UP000053342"/>
    </source>
</evidence>
<gene>
    <name evidence="4" type="ORF">PV06_06548</name>
</gene>
<keyword evidence="2" id="KW-1133">Transmembrane helix</keyword>
<evidence type="ECO:0000313" key="4">
    <source>
        <dbReference type="EMBL" id="KIW40944.1"/>
    </source>
</evidence>
<sequence>MAVDAVSTAKLVVYIIFAPIALFCFLKHRKLGPLGWWYVNVFCVLRLVTGAIGIHGNKNGEAYTILNSIGISPLMLAVSGLIDEAKRATNPRSQSKSNILFELVFHGIVIAGMALVIVAIVHFEENQDISSSKTELDVGSAISCIAYGLLVFWAVLSFFQSRLHSENVKPTVVRCGKTILLACLASLPLIAIRIGWGVAYLELKIHHPNSGFLTSLAVMSPGEENESEREGGGSEGDGERRRSRQPMLLTLWAPPEDIALGYFLFVFSQNGPFNFLPGFLPALIEDEEIMQAIYAPALAALALYYSSPRLLREARSYYATTLGQTNKALSDPRLAVLDKTLLSVLLLTSFEALTFSGRSSPRNWNSHVKGSTNLLVLREAAHIDTELGRHLMYHASVAILANCTTYRLHVPAAFRHLQGHAVWPQRGATESLGIDHTRRHLIGLMMRFATMSASMNGMLATELVTKCVEIDAEAAALLDVLREYMPYQIIDVTTDSEELQKLTKGTEVCAYNGIIHNYQTRQELRLFNSIRMIRLVLNEWIFCAFDHSLRGVILDEPQPGTLLSEKWNELPQEASLRAAEHINDIIASVPYSVELLPSAFRMTARSLIWPLAATAGSEVCPLDAKLYIIGRLKELARLHDFPQAKEAATMLEEGVDLEDW</sequence>
<keyword evidence="2" id="KW-0472">Membrane</keyword>
<feature type="transmembrane region" description="Helical" evidence="2">
    <location>
        <begin position="103"/>
        <end position="123"/>
    </location>
</feature>
<feature type="transmembrane region" description="Helical" evidence="2">
    <location>
        <begin position="138"/>
        <end position="159"/>
    </location>
</feature>
<dbReference type="RefSeq" id="XP_016261160.1">
    <property type="nucleotide sequence ID" value="XM_016407680.1"/>
</dbReference>